<proteinExistence type="predicted"/>
<dbReference type="OrthoDB" id="4480133at2"/>
<dbReference type="Proteomes" id="UP000027064">
    <property type="component" value="Unassembled WGS sequence"/>
</dbReference>
<dbReference type="SMART" id="SM00342">
    <property type="entry name" value="HTH_ARAC"/>
    <property type="match status" value="1"/>
</dbReference>
<evidence type="ECO:0000313" key="6">
    <source>
        <dbReference type="Proteomes" id="UP000027064"/>
    </source>
</evidence>
<comment type="caution">
    <text evidence="5">The sequence shown here is derived from an EMBL/GenBank/DDBJ whole genome shotgun (WGS) entry which is preliminary data.</text>
</comment>
<evidence type="ECO:0000256" key="3">
    <source>
        <dbReference type="ARBA" id="ARBA00023163"/>
    </source>
</evidence>
<dbReference type="PROSITE" id="PS01124">
    <property type="entry name" value="HTH_ARAC_FAMILY_2"/>
    <property type="match status" value="1"/>
</dbReference>
<keyword evidence="1" id="KW-0805">Transcription regulation</keyword>
<dbReference type="AlphaFoldDB" id="A0A066WMJ4"/>
<organism evidence="5 6">
    <name type="scientific">Flavobacterium seoulense</name>
    <dbReference type="NCBI Taxonomy" id="1492738"/>
    <lineage>
        <taxon>Bacteria</taxon>
        <taxon>Pseudomonadati</taxon>
        <taxon>Bacteroidota</taxon>
        <taxon>Flavobacteriia</taxon>
        <taxon>Flavobacteriales</taxon>
        <taxon>Flavobacteriaceae</taxon>
        <taxon>Flavobacterium</taxon>
    </lineage>
</organism>
<dbReference type="EMBL" id="JNCA01000016">
    <property type="protein sequence ID" value="KDN55247.1"/>
    <property type="molecule type" value="Genomic_DNA"/>
</dbReference>
<dbReference type="SUPFAM" id="SSF46689">
    <property type="entry name" value="Homeodomain-like"/>
    <property type="match status" value="1"/>
</dbReference>
<evidence type="ECO:0000313" key="5">
    <source>
        <dbReference type="EMBL" id="KDN55247.1"/>
    </source>
</evidence>
<keyword evidence="6" id="KW-1185">Reference proteome</keyword>
<dbReference type="RefSeq" id="WP_035659692.1">
    <property type="nucleotide sequence ID" value="NZ_JNCA01000016.1"/>
</dbReference>
<sequence length="271" mass="31493">MDIKKSNSGIIYSCYHNQNRDGEHFVPEHTLSFQIDGKLTLNDGTKEYSSTKGSFRLIRRNQLIKFIKQPPEKGDFKSISIYLDQKMLKDFSLENNIVATSVKKSASVLNIKNNTLLDIYINSLIAYTDTDYLNNGAIVKTKINEGILLLLQSNAEFKDILFDFSEPHKINLEAFMNQNYHFNVKLDRFAYLTGRSLATFKRDFEKTFNITPRKWLQKKRLQQAHYLISKEGKKSSDIYLDLGFEDLTHFSHAFKKEFGCSPKKIIPNFYL</sequence>
<dbReference type="Pfam" id="PF12833">
    <property type="entry name" value="HTH_18"/>
    <property type="match status" value="1"/>
</dbReference>
<gene>
    <name evidence="5" type="ORF">FEM21_18380</name>
</gene>
<dbReference type="Pfam" id="PF22200">
    <property type="entry name" value="ExsA_N"/>
    <property type="match status" value="1"/>
</dbReference>
<dbReference type="InterPro" id="IPR054015">
    <property type="entry name" value="ExsA-like_N"/>
</dbReference>
<dbReference type="InterPro" id="IPR009057">
    <property type="entry name" value="Homeodomain-like_sf"/>
</dbReference>
<dbReference type="STRING" id="1492738.FEM21_18380"/>
<evidence type="ECO:0000256" key="1">
    <source>
        <dbReference type="ARBA" id="ARBA00023015"/>
    </source>
</evidence>
<evidence type="ECO:0000256" key="2">
    <source>
        <dbReference type="ARBA" id="ARBA00023125"/>
    </source>
</evidence>
<accession>A0A066WMJ4</accession>
<evidence type="ECO:0000259" key="4">
    <source>
        <dbReference type="PROSITE" id="PS01124"/>
    </source>
</evidence>
<dbReference type="GO" id="GO:0043565">
    <property type="term" value="F:sequence-specific DNA binding"/>
    <property type="evidence" value="ECO:0007669"/>
    <property type="project" value="InterPro"/>
</dbReference>
<dbReference type="PANTHER" id="PTHR43280">
    <property type="entry name" value="ARAC-FAMILY TRANSCRIPTIONAL REGULATOR"/>
    <property type="match status" value="1"/>
</dbReference>
<name>A0A066WMJ4_9FLAO</name>
<dbReference type="eggNOG" id="COG2207">
    <property type="taxonomic scope" value="Bacteria"/>
</dbReference>
<keyword evidence="2" id="KW-0238">DNA-binding</keyword>
<dbReference type="InterPro" id="IPR018060">
    <property type="entry name" value="HTH_AraC"/>
</dbReference>
<dbReference type="Gene3D" id="1.10.10.60">
    <property type="entry name" value="Homeodomain-like"/>
    <property type="match status" value="1"/>
</dbReference>
<feature type="domain" description="HTH araC/xylS-type" evidence="4">
    <location>
        <begin position="170"/>
        <end position="268"/>
    </location>
</feature>
<reference evidence="5 6" key="1">
    <citation type="submission" date="2014-05" db="EMBL/GenBank/DDBJ databases">
        <title>Genome Sequence of Flavobacterium sp. EM1321.</title>
        <authorList>
            <person name="Shin S.-K."/>
            <person name="Yi H."/>
        </authorList>
    </citation>
    <scope>NUCLEOTIDE SEQUENCE [LARGE SCALE GENOMIC DNA]</scope>
    <source>
        <strain evidence="5 6">EM1321</strain>
    </source>
</reference>
<dbReference type="PATRIC" id="fig|1492738.3.peg.1827"/>
<dbReference type="GO" id="GO:0003700">
    <property type="term" value="F:DNA-binding transcription factor activity"/>
    <property type="evidence" value="ECO:0007669"/>
    <property type="project" value="InterPro"/>
</dbReference>
<dbReference type="PANTHER" id="PTHR43280:SF2">
    <property type="entry name" value="HTH-TYPE TRANSCRIPTIONAL REGULATOR EXSA"/>
    <property type="match status" value="1"/>
</dbReference>
<keyword evidence="3" id="KW-0804">Transcription</keyword>
<protein>
    <recommendedName>
        <fullName evidence="4">HTH araC/xylS-type domain-containing protein</fullName>
    </recommendedName>
</protein>